<dbReference type="AlphaFoldDB" id="A0AAE0SXT0"/>
<feature type="signal peptide" evidence="7">
    <location>
        <begin position="1"/>
        <end position="23"/>
    </location>
</feature>
<dbReference type="Pfam" id="PF01582">
    <property type="entry name" value="TIR"/>
    <property type="match status" value="1"/>
</dbReference>
<evidence type="ECO:0000313" key="10">
    <source>
        <dbReference type="Proteomes" id="UP001195483"/>
    </source>
</evidence>
<evidence type="ECO:0000256" key="5">
    <source>
        <dbReference type="ARBA" id="ARBA00023136"/>
    </source>
</evidence>
<keyword evidence="2 6" id="KW-0812">Transmembrane</keyword>
<gene>
    <name evidence="9" type="ORF">CHS0354_032406</name>
</gene>
<evidence type="ECO:0000256" key="7">
    <source>
        <dbReference type="SAM" id="SignalP"/>
    </source>
</evidence>
<dbReference type="PANTHER" id="PTHR24365">
    <property type="entry name" value="TOLL-LIKE RECEPTOR"/>
    <property type="match status" value="1"/>
</dbReference>
<keyword evidence="3 7" id="KW-0732">Signal</keyword>
<dbReference type="SUPFAM" id="SSF52200">
    <property type="entry name" value="Toll/Interleukin receptor TIR domain"/>
    <property type="match status" value="1"/>
</dbReference>
<proteinExistence type="predicted"/>
<feature type="domain" description="TIR" evidence="8">
    <location>
        <begin position="622"/>
        <end position="760"/>
    </location>
</feature>
<comment type="caution">
    <text evidence="9">The sequence shown here is derived from an EMBL/GenBank/DDBJ whole genome shotgun (WGS) entry which is preliminary data.</text>
</comment>
<dbReference type="SUPFAM" id="SSF52058">
    <property type="entry name" value="L domain-like"/>
    <property type="match status" value="1"/>
</dbReference>
<sequence>MSPRNILFSIGLLLDLIVGITESRSCNLEGTSYICTDISHIEDCPHSLPNRVEKVTLIGTRNITESFPNGLFQDISWRNVSELYVHMFTRIHLIHKSFLIGLNHLKLLSISECYYLQFIDPELFDSTPDLEALYLNGDGILRLYFVENALNGKVNKLKYLSLQQIQTKIHEASFIGRNFSNALVGKKLLYLDLSYANIAGYSFVDSFHDALNNLKYLNLSHSKFPVYSVLQSKLYDIFPKLEVVDFSGCQTYVTNPRINNVNIGNCKLHLELKYLFFINVLVSQREIRLQQEEQYIDCSYCNRLEVLDLSNNRLAHLNVTVTGVECFLGLVKFNLSKNGIEYIYPSVLSSLSALKVLDMSENHLYKMQHMGDFNNLLRNNSMLEVVYLRENQLTSIPKNFLISNSRLLLLDLRDNYINEFSIDFRHIWNLKIIDLGNNRLRGLTSNTYQLLEILNTYQANESASNLSFLNTSLLLESLEKNSITERYKYGYNPNVSLSLEGNYMTIPQYLAIDLSDNPIECKCDNDVFLKWVINTKIRLINGERLACIYGNRMSLFDRKLHESIAFDCMLPVNVIKAISGTISAIMIFSIVILAVRKISFNRRKAKNIEILKREIRNRHRNFSYVAFVPYCSHDCDVVENNILPALRTSIKKILNTDKEVLCTGMENFIPGRLIIDEIHRCIDESLVVVPIITSAFIQSSWSQSECSIAIEKHRRILILMDEQTDVSQAGATVKNLIGNYTRATWSNKEGPFVIHPQLDQVCDRIITVAAETLNKEKQYQRQRADIIIPLLEDNPV</sequence>
<feature type="transmembrane region" description="Helical" evidence="6">
    <location>
        <begin position="574"/>
        <end position="595"/>
    </location>
</feature>
<dbReference type="Gene3D" id="3.80.10.10">
    <property type="entry name" value="Ribonuclease Inhibitor"/>
    <property type="match status" value="3"/>
</dbReference>
<dbReference type="GO" id="GO:0038023">
    <property type="term" value="F:signaling receptor activity"/>
    <property type="evidence" value="ECO:0007669"/>
    <property type="project" value="TreeGrafter"/>
</dbReference>
<dbReference type="InterPro" id="IPR032675">
    <property type="entry name" value="LRR_dom_sf"/>
</dbReference>
<evidence type="ECO:0000256" key="4">
    <source>
        <dbReference type="ARBA" id="ARBA00022989"/>
    </source>
</evidence>
<dbReference type="SUPFAM" id="SSF52047">
    <property type="entry name" value="RNI-like"/>
    <property type="match status" value="1"/>
</dbReference>
<reference evidence="9" key="3">
    <citation type="submission" date="2023-05" db="EMBL/GenBank/DDBJ databases">
        <authorList>
            <person name="Smith C.H."/>
        </authorList>
    </citation>
    <scope>NUCLEOTIDE SEQUENCE</scope>
    <source>
        <strain evidence="9">CHS0354</strain>
        <tissue evidence="9">Mantle</tissue>
    </source>
</reference>
<dbReference type="InterPro" id="IPR000157">
    <property type="entry name" value="TIR_dom"/>
</dbReference>
<evidence type="ECO:0000256" key="2">
    <source>
        <dbReference type="ARBA" id="ARBA00022692"/>
    </source>
</evidence>
<dbReference type="EMBL" id="JAEAOA010001914">
    <property type="protein sequence ID" value="KAK3600066.1"/>
    <property type="molecule type" value="Genomic_DNA"/>
</dbReference>
<dbReference type="GO" id="GO:0002224">
    <property type="term" value="P:toll-like receptor signaling pathway"/>
    <property type="evidence" value="ECO:0007669"/>
    <property type="project" value="TreeGrafter"/>
</dbReference>
<reference evidence="9" key="2">
    <citation type="journal article" date="2021" name="Genome Biol. Evol.">
        <title>Developing a high-quality reference genome for a parasitic bivalve with doubly uniparental inheritance (Bivalvia: Unionida).</title>
        <authorList>
            <person name="Smith C.H."/>
        </authorList>
    </citation>
    <scope>NUCLEOTIDE SEQUENCE</scope>
    <source>
        <strain evidence="9">CHS0354</strain>
        <tissue evidence="9">Mantle</tissue>
    </source>
</reference>
<evidence type="ECO:0000256" key="6">
    <source>
        <dbReference type="SAM" id="Phobius"/>
    </source>
</evidence>
<evidence type="ECO:0000256" key="3">
    <source>
        <dbReference type="ARBA" id="ARBA00022729"/>
    </source>
</evidence>
<feature type="chain" id="PRO_5042162211" description="TIR domain-containing protein" evidence="7">
    <location>
        <begin position="24"/>
        <end position="796"/>
    </location>
</feature>
<name>A0AAE0SXT0_9BIVA</name>
<organism evidence="9 10">
    <name type="scientific">Potamilus streckersoni</name>
    <dbReference type="NCBI Taxonomy" id="2493646"/>
    <lineage>
        <taxon>Eukaryota</taxon>
        <taxon>Metazoa</taxon>
        <taxon>Spiralia</taxon>
        <taxon>Lophotrochozoa</taxon>
        <taxon>Mollusca</taxon>
        <taxon>Bivalvia</taxon>
        <taxon>Autobranchia</taxon>
        <taxon>Heteroconchia</taxon>
        <taxon>Palaeoheterodonta</taxon>
        <taxon>Unionida</taxon>
        <taxon>Unionoidea</taxon>
        <taxon>Unionidae</taxon>
        <taxon>Ambleminae</taxon>
        <taxon>Lampsilini</taxon>
        <taxon>Potamilus</taxon>
    </lineage>
</organism>
<reference evidence="9" key="1">
    <citation type="journal article" date="2021" name="Genome Biol. Evol.">
        <title>A High-Quality Reference Genome for a Parasitic Bivalve with Doubly Uniparental Inheritance (Bivalvia: Unionida).</title>
        <authorList>
            <person name="Smith C.H."/>
        </authorList>
    </citation>
    <scope>NUCLEOTIDE SEQUENCE</scope>
    <source>
        <strain evidence="9">CHS0354</strain>
    </source>
</reference>
<dbReference type="PROSITE" id="PS50104">
    <property type="entry name" value="TIR"/>
    <property type="match status" value="1"/>
</dbReference>
<dbReference type="Proteomes" id="UP001195483">
    <property type="component" value="Unassembled WGS sequence"/>
</dbReference>
<dbReference type="PANTHER" id="PTHR24365:SF530">
    <property type="entry name" value="MSTPROX-RELATED"/>
    <property type="match status" value="1"/>
</dbReference>
<dbReference type="PRINTS" id="PR00019">
    <property type="entry name" value="LEURICHRPT"/>
</dbReference>
<dbReference type="InterPro" id="IPR035897">
    <property type="entry name" value="Toll_tir_struct_dom_sf"/>
</dbReference>
<keyword evidence="4 6" id="KW-1133">Transmembrane helix</keyword>
<evidence type="ECO:0000313" key="9">
    <source>
        <dbReference type="EMBL" id="KAK3600066.1"/>
    </source>
</evidence>
<keyword evidence="10" id="KW-1185">Reference proteome</keyword>
<dbReference type="GO" id="GO:0005886">
    <property type="term" value="C:plasma membrane"/>
    <property type="evidence" value="ECO:0007669"/>
    <property type="project" value="TreeGrafter"/>
</dbReference>
<evidence type="ECO:0000259" key="8">
    <source>
        <dbReference type="PROSITE" id="PS50104"/>
    </source>
</evidence>
<comment type="subcellular location">
    <subcellularLocation>
        <location evidence="1">Membrane</location>
        <topology evidence="1">Single-pass membrane protein</topology>
    </subcellularLocation>
</comment>
<evidence type="ECO:0000256" key="1">
    <source>
        <dbReference type="ARBA" id="ARBA00004167"/>
    </source>
</evidence>
<accession>A0AAE0SXT0</accession>
<dbReference type="Gene3D" id="3.40.50.10140">
    <property type="entry name" value="Toll/interleukin-1 receptor homology (TIR) domain"/>
    <property type="match status" value="1"/>
</dbReference>
<keyword evidence="5 6" id="KW-0472">Membrane</keyword>
<protein>
    <recommendedName>
        <fullName evidence="8">TIR domain-containing protein</fullName>
    </recommendedName>
</protein>